<feature type="region of interest" description="Disordered" evidence="1">
    <location>
        <begin position="359"/>
        <end position="381"/>
    </location>
</feature>
<gene>
    <name evidence="2" type="ORF">ALECFALPRED_007091</name>
</gene>
<feature type="region of interest" description="Disordered" evidence="1">
    <location>
        <begin position="454"/>
        <end position="481"/>
    </location>
</feature>
<evidence type="ECO:0000313" key="2">
    <source>
        <dbReference type="EMBL" id="CAF9937062.1"/>
    </source>
</evidence>
<evidence type="ECO:0000256" key="1">
    <source>
        <dbReference type="SAM" id="MobiDB-lite"/>
    </source>
</evidence>
<dbReference type="OrthoDB" id="3971593at2759"/>
<feature type="compositionally biased region" description="Polar residues" evidence="1">
    <location>
        <begin position="458"/>
        <end position="479"/>
    </location>
</feature>
<name>A0A8H3G5D7_9LECA</name>
<organism evidence="2 3">
    <name type="scientific">Alectoria fallacina</name>
    <dbReference type="NCBI Taxonomy" id="1903189"/>
    <lineage>
        <taxon>Eukaryota</taxon>
        <taxon>Fungi</taxon>
        <taxon>Dikarya</taxon>
        <taxon>Ascomycota</taxon>
        <taxon>Pezizomycotina</taxon>
        <taxon>Lecanoromycetes</taxon>
        <taxon>OSLEUM clade</taxon>
        <taxon>Lecanoromycetidae</taxon>
        <taxon>Lecanorales</taxon>
        <taxon>Lecanorineae</taxon>
        <taxon>Parmeliaceae</taxon>
        <taxon>Alectoria</taxon>
    </lineage>
</organism>
<dbReference type="Proteomes" id="UP000664203">
    <property type="component" value="Unassembled WGS sequence"/>
</dbReference>
<protein>
    <submittedName>
        <fullName evidence="2">Uncharacterized protein</fullName>
    </submittedName>
</protein>
<proteinExistence type="predicted"/>
<comment type="caution">
    <text evidence="2">The sequence shown here is derived from an EMBL/GenBank/DDBJ whole genome shotgun (WGS) entry which is preliminary data.</text>
</comment>
<sequence length="550" mass="62913">MAFNSLSLELNEQIATYLDTDRQVCRFRLICHATNSAVDTHRCGVWRDRYAQRYDMPEKKGGLEISMLYKLRSRLLRKSAKFSMGQEPREIRCMEILRDLIVESYANLPVGRKAKNPSNNLKVICDFVQRSDMLRKIFHCLQEKSNINPLLQTLQLVLTHLQLNIPSLKASPALGFAYSQFAVYSHPDDFPMFSANGTWQISTNLLLHIANFFKHHLTQQGESTLYELFSQLKGHEKPKAWNSRLVQGGGVKKLGKHWKGTYAYLHDLYEMDLIRRFEPGSYFFTDSIDHHDGFQTLELDFEPEANRARWPKVFESHLNAMPTKTLCKRLDKFSKSKRPRAAQIPRLGHRTMAGYNWGNLYEEQPPQEPPSPPSTPGVHRTDIELPLPQITKPCSPTSPTFPKRGVHYHQFSGSGNDAEPFHCSGILHPLPLQEEIPGWYRISMMKYFDPLAQPGSMPPQSDSTWAPFQSPPSEGNTPSVPYKPVGADYNLSDKYQVDEDAQVNAGCWAYEGVVLPGGMIMLGRWWSPMDDTGLKRCMGPFIFWNVDKDD</sequence>
<accession>A0A8H3G5D7</accession>
<evidence type="ECO:0000313" key="3">
    <source>
        <dbReference type="Proteomes" id="UP000664203"/>
    </source>
</evidence>
<reference evidence="2" key="1">
    <citation type="submission" date="2021-03" db="EMBL/GenBank/DDBJ databases">
        <authorList>
            <person name="Tagirdzhanova G."/>
        </authorList>
    </citation>
    <scope>NUCLEOTIDE SEQUENCE</scope>
</reference>
<dbReference type="EMBL" id="CAJPDR010000460">
    <property type="protein sequence ID" value="CAF9937062.1"/>
    <property type="molecule type" value="Genomic_DNA"/>
</dbReference>
<feature type="compositionally biased region" description="Pro residues" evidence="1">
    <location>
        <begin position="366"/>
        <end position="375"/>
    </location>
</feature>
<dbReference type="AlphaFoldDB" id="A0A8H3G5D7"/>
<keyword evidence="3" id="KW-1185">Reference proteome</keyword>